<dbReference type="Proteomes" id="UP000199652">
    <property type="component" value="Unassembled WGS sequence"/>
</dbReference>
<evidence type="ECO:0000259" key="6">
    <source>
        <dbReference type="Pfam" id="PF05154"/>
    </source>
</evidence>
<evidence type="ECO:0000256" key="4">
    <source>
        <dbReference type="ARBA" id="ARBA00023136"/>
    </source>
</evidence>
<dbReference type="Pfam" id="PF05154">
    <property type="entry name" value="TM2"/>
    <property type="match status" value="1"/>
</dbReference>
<dbReference type="STRING" id="1528.SAMN04488579_10340"/>
<evidence type="ECO:0000256" key="1">
    <source>
        <dbReference type="ARBA" id="ARBA00004141"/>
    </source>
</evidence>
<keyword evidence="3 5" id="KW-1133">Transmembrane helix</keyword>
<dbReference type="Gene3D" id="1.25.40.10">
    <property type="entry name" value="Tetratricopeptide repeat domain"/>
    <property type="match status" value="1"/>
</dbReference>
<dbReference type="PANTHER" id="PTHR21016">
    <property type="entry name" value="BETA-AMYLOID BINDING PROTEIN-RELATED"/>
    <property type="match status" value="1"/>
</dbReference>
<protein>
    <submittedName>
        <fullName evidence="7">Sel1 repeat-containing protein</fullName>
    </submittedName>
</protein>
<evidence type="ECO:0000313" key="8">
    <source>
        <dbReference type="Proteomes" id="UP000199652"/>
    </source>
</evidence>
<accession>A0A1H3CBU6</accession>
<dbReference type="SMART" id="SM00671">
    <property type="entry name" value="SEL1"/>
    <property type="match status" value="2"/>
</dbReference>
<gene>
    <name evidence="7" type="ORF">SAMN04488579_10340</name>
</gene>
<proteinExistence type="predicted"/>
<dbReference type="EMBL" id="FNOU01000003">
    <property type="protein sequence ID" value="SDX51591.1"/>
    <property type="molecule type" value="Genomic_DNA"/>
</dbReference>
<dbReference type="SUPFAM" id="SSF81901">
    <property type="entry name" value="HCP-like"/>
    <property type="match status" value="1"/>
</dbReference>
<feature type="transmembrane region" description="Helical" evidence="5">
    <location>
        <begin position="140"/>
        <end position="159"/>
    </location>
</feature>
<comment type="subcellular location">
    <subcellularLocation>
        <location evidence="1">Membrane</location>
        <topology evidence="1">Multi-pass membrane protein</topology>
    </subcellularLocation>
</comment>
<dbReference type="PANTHER" id="PTHR21016:SF25">
    <property type="entry name" value="TM2 DOMAIN-CONTAINING PROTEIN DDB_G0277895-RELATED"/>
    <property type="match status" value="1"/>
</dbReference>
<dbReference type="InterPro" id="IPR006597">
    <property type="entry name" value="Sel1-like"/>
</dbReference>
<dbReference type="Pfam" id="PF08238">
    <property type="entry name" value="Sel1"/>
    <property type="match status" value="2"/>
</dbReference>
<dbReference type="InterPro" id="IPR050932">
    <property type="entry name" value="TM2D1-3-like"/>
</dbReference>
<keyword evidence="4 5" id="KW-0472">Membrane</keyword>
<feature type="transmembrane region" description="Helical" evidence="5">
    <location>
        <begin position="165"/>
        <end position="183"/>
    </location>
</feature>
<name>A0A1H3CBU6_EUBBA</name>
<dbReference type="RefSeq" id="WP_176770806.1">
    <property type="nucleotide sequence ID" value="NZ_FNOU01000003.1"/>
</dbReference>
<sequence>MSDFEEVIKLAENGDVSAQEEVAISYYKGINEPKDIEKAMQFFRLAADNGSGLANFRLGRAYETGTGAELDLIKARQFYQKAANLGYQNAVNKLVALDTSEQVAKETQCQQTEYVPPKPPTLDLNQQSYNQSNNKPKSKVVAILLALFLGGFGIHNFYLGNIKSGIIQLLLCWTGVSYLWALIDLIRIAIGDIPADANGVKLK</sequence>
<feature type="domain" description="TM2" evidence="6">
    <location>
        <begin position="136"/>
        <end position="186"/>
    </location>
</feature>
<evidence type="ECO:0000313" key="7">
    <source>
        <dbReference type="EMBL" id="SDX51591.1"/>
    </source>
</evidence>
<keyword evidence="8" id="KW-1185">Reference proteome</keyword>
<evidence type="ECO:0000256" key="3">
    <source>
        <dbReference type="ARBA" id="ARBA00022989"/>
    </source>
</evidence>
<dbReference type="AlphaFoldDB" id="A0A1H3CBU6"/>
<evidence type="ECO:0000256" key="2">
    <source>
        <dbReference type="ARBA" id="ARBA00022692"/>
    </source>
</evidence>
<reference evidence="8" key="1">
    <citation type="submission" date="2016-10" db="EMBL/GenBank/DDBJ databases">
        <authorList>
            <person name="Varghese N."/>
            <person name="Submissions S."/>
        </authorList>
    </citation>
    <scope>NUCLEOTIDE SEQUENCE [LARGE SCALE GENOMIC DNA]</scope>
    <source>
        <strain evidence="8">VPI 5359</strain>
    </source>
</reference>
<keyword evidence="2 5" id="KW-0812">Transmembrane</keyword>
<dbReference type="InterPro" id="IPR011990">
    <property type="entry name" value="TPR-like_helical_dom_sf"/>
</dbReference>
<dbReference type="InterPro" id="IPR007829">
    <property type="entry name" value="TM2"/>
</dbReference>
<evidence type="ECO:0000256" key="5">
    <source>
        <dbReference type="SAM" id="Phobius"/>
    </source>
</evidence>
<dbReference type="GO" id="GO:0016020">
    <property type="term" value="C:membrane"/>
    <property type="evidence" value="ECO:0007669"/>
    <property type="project" value="UniProtKB-SubCell"/>
</dbReference>
<organism evidence="7 8">
    <name type="scientific">Eubacterium barkeri</name>
    <name type="common">Clostridium barkeri</name>
    <dbReference type="NCBI Taxonomy" id="1528"/>
    <lineage>
        <taxon>Bacteria</taxon>
        <taxon>Bacillati</taxon>
        <taxon>Bacillota</taxon>
        <taxon>Clostridia</taxon>
        <taxon>Eubacteriales</taxon>
        <taxon>Eubacteriaceae</taxon>
        <taxon>Eubacterium</taxon>
    </lineage>
</organism>